<accession>A0A9X3HYM9</accession>
<dbReference type="InterPro" id="IPR043128">
    <property type="entry name" value="Rev_trsase/Diguanyl_cyclase"/>
</dbReference>
<dbReference type="Pfam" id="PF02743">
    <property type="entry name" value="dCache_1"/>
    <property type="match status" value="1"/>
</dbReference>
<dbReference type="Pfam" id="PF00672">
    <property type="entry name" value="HAMP"/>
    <property type="match status" value="1"/>
</dbReference>
<dbReference type="Gene3D" id="6.10.340.10">
    <property type="match status" value="1"/>
</dbReference>
<keyword evidence="4 6" id="KW-1133">Transmembrane helix</keyword>
<keyword evidence="5 6" id="KW-0472">Membrane</keyword>
<feature type="domain" description="GGDEF" evidence="9">
    <location>
        <begin position="449"/>
        <end position="580"/>
    </location>
</feature>
<dbReference type="PROSITE" id="PS50885">
    <property type="entry name" value="HAMP"/>
    <property type="match status" value="1"/>
</dbReference>
<dbReference type="PANTHER" id="PTHR33121:SF70">
    <property type="entry name" value="SIGNALING PROTEIN YKOW"/>
    <property type="match status" value="1"/>
</dbReference>
<evidence type="ECO:0000256" key="4">
    <source>
        <dbReference type="ARBA" id="ARBA00022989"/>
    </source>
</evidence>
<gene>
    <name evidence="10" type="ORF">MD535_20955</name>
</gene>
<name>A0A9X3HYM9_9VIBR</name>
<evidence type="ECO:0000259" key="9">
    <source>
        <dbReference type="PROSITE" id="PS50887"/>
    </source>
</evidence>
<dbReference type="GO" id="GO:0007165">
    <property type="term" value="P:signal transduction"/>
    <property type="evidence" value="ECO:0007669"/>
    <property type="project" value="InterPro"/>
</dbReference>
<protein>
    <submittedName>
        <fullName evidence="10">EAL domain-containing protein</fullName>
    </submittedName>
</protein>
<evidence type="ECO:0000313" key="11">
    <source>
        <dbReference type="Proteomes" id="UP001155587"/>
    </source>
</evidence>
<keyword evidence="3 6" id="KW-0812">Transmembrane</keyword>
<dbReference type="SMART" id="SM00267">
    <property type="entry name" value="GGDEF"/>
    <property type="match status" value="1"/>
</dbReference>
<dbReference type="InterPro" id="IPR001633">
    <property type="entry name" value="EAL_dom"/>
</dbReference>
<reference evidence="10" key="1">
    <citation type="submission" date="2022-02" db="EMBL/GenBank/DDBJ databases">
        <title>Vibrio sp. nov, a new bacterium isolated from seawater.</title>
        <authorList>
            <person name="Yuan Y."/>
        </authorList>
    </citation>
    <scope>NUCLEOTIDE SEQUENCE</scope>
    <source>
        <strain evidence="10">ZSDZ65</strain>
    </source>
</reference>
<dbReference type="Pfam" id="PF00990">
    <property type="entry name" value="GGDEF"/>
    <property type="match status" value="1"/>
</dbReference>
<dbReference type="CDD" id="cd01948">
    <property type="entry name" value="EAL"/>
    <property type="match status" value="1"/>
</dbReference>
<keyword evidence="2" id="KW-1003">Cell membrane</keyword>
<dbReference type="InterPro" id="IPR003660">
    <property type="entry name" value="HAMP_dom"/>
</dbReference>
<dbReference type="GO" id="GO:0005886">
    <property type="term" value="C:plasma membrane"/>
    <property type="evidence" value="ECO:0007669"/>
    <property type="project" value="UniProtKB-SubCell"/>
</dbReference>
<evidence type="ECO:0000259" key="7">
    <source>
        <dbReference type="PROSITE" id="PS50883"/>
    </source>
</evidence>
<dbReference type="InterPro" id="IPR035919">
    <property type="entry name" value="EAL_sf"/>
</dbReference>
<comment type="subcellular location">
    <subcellularLocation>
        <location evidence="1">Cell membrane</location>
        <topology evidence="1">Multi-pass membrane protein</topology>
    </subcellularLocation>
</comment>
<dbReference type="PROSITE" id="PS50883">
    <property type="entry name" value="EAL"/>
    <property type="match status" value="1"/>
</dbReference>
<evidence type="ECO:0000256" key="2">
    <source>
        <dbReference type="ARBA" id="ARBA00022475"/>
    </source>
</evidence>
<dbReference type="SMART" id="SM00052">
    <property type="entry name" value="EAL"/>
    <property type="match status" value="1"/>
</dbReference>
<dbReference type="CDD" id="cd01949">
    <property type="entry name" value="GGDEF"/>
    <property type="match status" value="1"/>
</dbReference>
<organism evidence="10 11">
    <name type="scientific">Vibrio qingdaonensis</name>
    <dbReference type="NCBI Taxonomy" id="2829491"/>
    <lineage>
        <taxon>Bacteria</taxon>
        <taxon>Pseudomonadati</taxon>
        <taxon>Pseudomonadota</taxon>
        <taxon>Gammaproteobacteria</taxon>
        <taxon>Vibrionales</taxon>
        <taxon>Vibrionaceae</taxon>
        <taxon>Vibrio</taxon>
    </lineage>
</organism>
<dbReference type="Gene3D" id="3.30.450.20">
    <property type="entry name" value="PAS domain"/>
    <property type="match status" value="2"/>
</dbReference>
<evidence type="ECO:0000313" key="10">
    <source>
        <dbReference type="EMBL" id="MCW8348458.1"/>
    </source>
</evidence>
<dbReference type="Gene3D" id="3.20.20.450">
    <property type="entry name" value="EAL domain"/>
    <property type="match status" value="1"/>
</dbReference>
<dbReference type="AlphaFoldDB" id="A0A9X3HYM9"/>
<dbReference type="SMART" id="SM00304">
    <property type="entry name" value="HAMP"/>
    <property type="match status" value="1"/>
</dbReference>
<feature type="domain" description="HAMP" evidence="8">
    <location>
        <begin position="365"/>
        <end position="418"/>
    </location>
</feature>
<proteinExistence type="predicted"/>
<comment type="caution">
    <text evidence="10">The sequence shown here is derived from an EMBL/GenBank/DDBJ whole genome shotgun (WGS) entry which is preliminary data.</text>
</comment>
<evidence type="ECO:0000256" key="6">
    <source>
        <dbReference type="SAM" id="Phobius"/>
    </source>
</evidence>
<dbReference type="RefSeq" id="WP_265676979.1">
    <property type="nucleotide sequence ID" value="NZ_JAKRRY010000038.1"/>
</dbReference>
<evidence type="ECO:0000256" key="1">
    <source>
        <dbReference type="ARBA" id="ARBA00004651"/>
    </source>
</evidence>
<dbReference type="PROSITE" id="PS50887">
    <property type="entry name" value="GGDEF"/>
    <property type="match status" value="1"/>
</dbReference>
<dbReference type="CDD" id="cd06225">
    <property type="entry name" value="HAMP"/>
    <property type="match status" value="1"/>
</dbReference>
<keyword evidence="11" id="KW-1185">Reference proteome</keyword>
<dbReference type="Pfam" id="PF00563">
    <property type="entry name" value="EAL"/>
    <property type="match status" value="1"/>
</dbReference>
<dbReference type="SUPFAM" id="SSF55073">
    <property type="entry name" value="Nucleotide cyclase"/>
    <property type="match status" value="1"/>
</dbReference>
<dbReference type="InterPro" id="IPR033479">
    <property type="entry name" value="dCache_1"/>
</dbReference>
<evidence type="ECO:0000256" key="5">
    <source>
        <dbReference type="ARBA" id="ARBA00023136"/>
    </source>
</evidence>
<dbReference type="Gene3D" id="3.30.70.270">
    <property type="match status" value="1"/>
</dbReference>
<dbReference type="CDD" id="cd12913">
    <property type="entry name" value="PDC1_MCP_like"/>
    <property type="match status" value="1"/>
</dbReference>
<feature type="domain" description="EAL" evidence="7">
    <location>
        <begin position="589"/>
        <end position="844"/>
    </location>
</feature>
<sequence length="844" mass="94395">MIFANLSLKQALILPFIVVFIGSISAILWLQSGRYEDIANEVSRKQLSSLTNNVVSRLDIYLDRPMDAVSAIAHAIEYHDLYNPNDTAAIENYLLSTFQLLYQDVPQVDLIGFGGEQGEFVGVRASKQHHEGEHFTLMAKDAVTENRLNVYSGSSRQHAIEDSISPYDPRTRPWYTPMKNSRAPQWSQVYTNADEQKDITISALSPVYYAHENQREFVGVAAVDIQINTFNHFLEGITRTHKAHVFVIDASRDLIAHSIDQTILNSQGHRVSADNSLHPTLQFLSSTTLNTDLATPTLLSFEHNNSTQFVMVSHYQTETNLSWYVVVTISASDLMGDIPLLSQKTLAVGLLLGALGLVIGVFTLNQLTIPITETARASQQIANGRWDYPLPNSTRIREVDQLIKNFSSMRTHLESSFRALREQLTRDPLTKLYSRSGFIEVCDKQLNERSGAMLLININQFRDINDCLGHQEADILLTIVAERLRAWVVVESGVLARTVGNEFAIYLPYLNERELLDYLYRIRQIFTAPFIISGESLSLHISVGATLTDHNRDADLNLRNASIALSQAKEENNRTCVYTPDMAESSKKKTRLLAALYYAVENQTFRVYFQPIIDLKTGKTIGAEALLRLKDEHGEPISPLDFIPLAESSGLIEAIGQQMMTQSIQAVSQAIKAQQLAADFQLHLNVSVCELRSGHYVDFLQAALIETALPASQIVVELTESRIADNDPIIIENMTRLKFLGIRIAIDDFGTGYSSLAYLHKLPFDSLKIDKAFIDQLTKENAHESVVSAITKLSRSFGFSIVAEGVETPLQADLAKRLGCHYAQGYLFSTPKPLEEWPQLKASA</sequence>
<feature type="transmembrane region" description="Helical" evidence="6">
    <location>
        <begin position="12"/>
        <end position="30"/>
    </location>
</feature>
<dbReference type="PANTHER" id="PTHR33121">
    <property type="entry name" value="CYCLIC DI-GMP PHOSPHODIESTERASE PDEF"/>
    <property type="match status" value="1"/>
</dbReference>
<evidence type="ECO:0000256" key="3">
    <source>
        <dbReference type="ARBA" id="ARBA00022692"/>
    </source>
</evidence>
<dbReference type="InterPro" id="IPR000160">
    <property type="entry name" value="GGDEF_dom"/>
</dbReference>
<dbReference type="InterPro" id="IPR029787">
    <property type="entry name" value="Nucleotide_cyclase"/>
</dbReference>
<dbReference type="InterPro" id="IPR050706">
    <property type="entry name" value="Cyclic-di-GMP_PDE-like"/>
</dbReference>
<evidence type="ECO:0000259" key="8">
    <source>
        <dbReference type="PROSITE" id="PS50885"/>
    </source>
</evidence>
<dbReference type="Proteomes" id="UP001155587">
    <property type="component" value="Unassembled WGS sequence"/>
</dbReference>
<dbReference type="EMBL" id="JAKRRY010000038">
    <property type="protein sequence ID" value="MCW8348458.1"/>
    <property type="molecule type" value="Genomic_DNA"/>
</dbReference>
<dbReference type="SUPFAM" id="SSF158472">
    <property type="entry name" value="HAMP domain-like"/>
    <property type="match status" value="1"/>
</dbReference>
<dbReference type="NCBIfam" id="TIGR00254">
    <property type="entry name" value="GGDEF"/>
    <property type="match status" value="1"/>
</dbReference>
<dbReference type="GO" id="GO:0071111">
    <property type="term" value="F:cyclic-guanylate-specific phosphodiesterase activity"/>
    <property type="evidence" value="ECO:0007669"/>
    <property type="project" value="InterPro"/>
</dbReference>
<dbReference type="SUPFAM" id="SSF141868">
    <property type="entry name" value="EAL domain-like"/>
    <property type="match status" value="1"/>
</dbReference>